<feature type="transmembrane region" description="Helical" evidence="1">
    <location>
        <begin position="60"/>
        <end position="81"/>
    </location>
</feature>
<dbReference type="AlphaFoldDB" id="A0A8J2ZAD2"/>
<evidence type="ECO:0000313" key="3">
    <source>
        <dbReference type="Proteomes" id="UP000597507"/>
    </source>
</evidence>
<gene>
    <name evidence="2" type="ORF">GCM10010964_17660</name>
</gene>
<dbReference type="RefSeq" id="WP_188899644.1">
    <property type="nucleotide sequence ID" value="NZ_BMKS01000004.1"/>
</dbReference>
<dbReference type="Proteomes" id="UP000597507">
    <property type="component" value="Unassembled WGS sequence"/>
</dbReference>
<keyword evidence="1" id="KW-1133">Transmembrane helix</keyword>
<keyword evidence="1" id="KW-0472">Membrane</keyword>
<keyword evidence="3" id="KW-1185">Reference proteome</keyword>
<organism evidence="2 3">
    <name type="scientific">Caldovatus sediminis</name>
    <dbReference type="NCBI Taxonomy" id="2041189"/>
    <lineage>
        <taxon>Bacteria</taxon>
        <taxon>Pseudomonadati</taxon>
        <taxon>Pseudomonadota</taxon>
        <taxon>Alphaproteobacteria</taxon>
        <taxon>Acetobacterales</taxon>
        <taxon>Roseomonadaceae</taxon>
        <taxon>Caldovatus</taxon>
    </lineage>
</organism>
<evidence type="ECO:0000313" key="2">
    <source>
        <dbReference type="EMBL" id="GGG30199.1"/>
    </source>
</evidence>
<dbReference type="EMBL" id="BMKS01000004">
    <property type="protein sequence ID" value="GGG30199.1"/>
    <property type="molecule type" value="Genomic_DNA"/>
</dbReference>
<comment type="caution">
    <text evidence="2">The sequence shown here is derived from an EMBL/GenBank/DDBJ whole genome shotgun (WGS) entry which is preliminary data.</text>
</comment>
<protein>
    <submittedName>
        <fullName evidence="2">Uncharacterized protein</fullName>
    </submittedName>
</protein>
<proteinExistence type="predicted"/>
<keyword evidence="1" id="KW-0812">Transmembrane</keyword>
<name>A0A8J2ZAD2_9PROT</name>
<sequence>MIKASLFLMLGLTVVIAVVLRWREERMDAAARAAGAVKGGRRPGLAGGWLAARKRALNRWVTAAAIAVLVTMVTLGGLHWLRVWQGG</sequence>
<accession>A0A8J2ZAD2</accession>
<evidence type="ECO:0000256" key="1">
    <source>
        <dbReference type="SAM" id="Phobius"/>
    </source>
</evidence>
<feature type="transmembrane region" description="Helical" evidence="1">
    <location>
        <begin position="6"/>
        <end position="22"/>
    </location>
</feature>
<reference evidence="2 3" key="1">
    <citation type="journal article" date="2014" name="Int. J. Syst. Evol. Microbiol.">
        <title>Complete genome sequence of Corynebacterium casei LMG S-19264T (=DSM 44701T), isolated from a smear-ripened cheese.</title>
        <authorList>
            <consortium name="US DOE Joint Genome Institute (JGI-PGF)"/>
            <person name="Walter F."/>
            <person name="Albersmeier A."/>
            <person name="Kalinowski J."/>
            <person name="Ruckert C."/>
        </authorList>
    </citation>
    <scope>NUCLEOTIDE SEQUENCE [LARGE SCALE GENOMIC DNA]</scope>
    <source>
        <strain evidence="2 3">CGMCC 1.16330</strain>
    </source>
</reference>